<evidence type="ECO:0000313" key="2">
    <source>
        <dbReference type="Proteomes" id="UP000248329"/>
    </source>
</evidence>
<gene>
    <name evidence="1" type="ORF">C4B59_16255</name>
</gene>
<dbReference type="EMBL" id="PQXF01000081">
    <property type="protein sequence ID" value="PXF56856.1"/>
    <property type="molecule type" value="Genomic_DNA"/>
</dbReference>
<organism evidence="1 2">
    <name type="scientific">Candidatus Methanogaster sp</name>
    <dbReference type="NCBI Taxonomy" id="3386292"/>
    <lineage>
        <taxon>Archaea</taxon>
        <taxon>Methanobacteriati</taxon>
        <taxon>Methanobacteriota</taxon>
        <taxon>Stenosarchaea group</taxon>
        <taxon>Methanomicrobia</taxon>
        <taxon>Methanosarcinales</taxon>
        <taxon>ANME-2 cluster</taxon>
        <taxon>Candidatus Methanogasteraceae</taxon>
        <taxon>Candidatus Methanogaster</taxon>
    </lineage>
</organism>
<accession>A0AC61KYB4</accession>
<sequence length="394" mass="43115">MHRLVLMNGRRILIVVAAVALLILVLPMTVAGEEETTNITIGVNEYVVLNNDIYIEVRDVGTVGISYAEVWFRSSQDAVGTTKNLYRGDVPAIYISGTGLKIEVTLDYIFSNAASFGITSSKALYVTDRKAGKVETEPVTVPKLIIKRTIDPNEAEIGQTVKVTLTIKNTGNGTATDITLAEGTIAKTYKDGCPSTIDDIAAGATERIEYDLKIGDDVQPGTREMPASVLNYKGETGVSDSTESQSSVLEIIAGEVLLPELTISTDPIDYVVTCGDEVPMVVTITNVGNATSEKVYVKGDLPHGVRLKGGELEPIYESIKPDKSEEYEVTLVANEEGEHVVEMNVMWADEEATAVFEFRAEKSGLEKYYVYIIAAIPILLILLWIIKRRREYSY</sequence>
<evidence type="ECO:0000313" key="1">
    <source>
        <dbReference type="EMBL" id="PXF56856.1"/>
    </source>
</evidence>
<dbReference type="Proteomes" id="UP000248329">
    <property type="component" value="Unassembled WGS sequence"/>
</dbReference>
<proteinExistence type="predicted"/>
<comment type="caution">
    <text evidence="1">The sequence shown here is derived from an EMBL/GenBank/DDBJ whole genome shotgun (WGS) entry which is preliminary data.</text>
</comment>
<protein>
    <submittedName>
        <fullName evidence="1">Uncharacterized protein</fullName>
    </submittedName>
</protein>
<reference evidence="1" key="1">
    <citation type="submission" date="2018-01" db="EMBL/GenBank/DDBJ databases">
        <authorList>
            <person name="Krukenberg V."/>
        </authorList>
    </citation>
    <scope>NUCLEOTIDE SEQUENCE</scope>
    <source>
        <strain evidence="1">E20ANME2</strain>
    </source>
</reference>
<name>A0AC61KYB4_9EURY</name>